<dbReference type="SUPFAM" id="SSF53822">
    <property type="entry name" value="Periplasmic binding protein-like I"/>
    <property type="match status" value="1"/>
</dbReference>
<dbReference type="Pfam" id="PF13377">
    <property type="entry name" value="Peripla_BP_3"/>
    <property type="match status" value="1"/>
</dbReference>
<keyword evidence="1" id="KW-0678">Repressor</keyword>
<dbReference type="Pfam" id="PF00392">
    <property type="entry name" value="GntR"/>
    <property type="match status" value="1"/>
</dbReference>
<dbReference type="PROSITE" id="PS50949">
    <property type="entry name" value="HTH_GNTR"/>
    <property type="match status" value="1"/>
</dbReference>
<dbReference type="RefSeq" id="WP_425343904.1">
    <property type="nucleotide sequence ID" value="NZ_JBGUBD010000001.1"/>
</dbReference>
<evidence type="ECO:0000259" key="5">
    <source>
        <dbReference type="PROSITE" id="PS50949"/>
    </source>
</evidence>
<dbReference type="Proteomes" id="UP001575105">
    <property type="component" value="Unassembled WGS sequence"/>
</dbReference>
<keyword evidence="4" id="KW-0804">Transcription</keyword>
<proteinExistence type="predicted"/>
<sequence>MKTTAVIQDLAERLKSREWPQGSMLPPRAVLSAHYDVSPATISNAIATLKGRRLLKSVPGKGVFVTVPSADGKGAAAKMPVIALAGVYLPEGEQLRTLNHASIDRIPIISELYAASRVMGSPLVMLPNSDDHVDVDLLSSLGVDGLILLGGYPREELLKLVQTDIPAVLGNDPREPLPLSFVDYDNEGSMRETVERFVSLGHERIGYIGLETSVKGYIDHLRTCFVQNLLEKGICFNFHDYWCVGSYARAFRCGPDQLAAIGEELVGKLFDREEPPTAVYCAQQQLLAGVKTGLAKRGLRVPDDVSLMTCYDFCDESDVSGLVHPRQELSQGLLETLLKKIDDPSYFSQRKLQLPFLDRGTIKKLG</sequence>
<evidence type="ECO:0000256" key="4">
    <source>
        <dbReference type="ARBA" id="ARBA00023163"/>
    </source>
</evidence>
<evidence type="ECO:0000256" key="2">
    <source>
        <dbReference type="ARBA" id="ARBA00023015"/>
    </source>
</evidence>
<dbReference type="SMART" id="SM00345">
    <property type="entry name" value="HTH_GNTR"/>
    <property type="match status" value="1"/>
</dbReference>
<dbReference type="InterPro" id="IPR000524">
    <property type="entry name" value="Tscrpt_reg_HTH_GntR"/>
</dbReference>
<organism evidence="6 7">
    <name type="scientific">Natronomicrosphaera hydrolytica</name>
    <dbReference type="NCBI Taxonomy" id="3242702"/>
    <lineage>
        <taxon>Bacteria</taxon>
        <taxon>Pseudomonadati</taxon>
        <taxon>Planctomycetota</taxon>
        <taxon>Phycisphaerae</taxon>
        <taxon>Phycisphaerales</taxon>
        <taxon>Phycisphaeraceae</taxon>
        <taxon>Natronomicrosphaera</taxon>
    </lineage>
</organism>
<dbReference type="CDD" id="cd06267">
    <property type="entry name" value="PBP1_LacI_sugar_binding-like"/>
    <property type="match status" value="1"/>
</dbReference>
<dbReference type="CDD" id="cd07377">
    <property type="entry name" value="WHTH_GntR"/>
    <property type="match status" value="1"/>
</dbReference>
<keyword evidence="3" id="KW-0238">DNA-binding</keyword>
<dbReference type="PANTHER" id="PTHR30146:SF148">
    <property type="entry name" value="HTH-TYPE TRANSCRIPTIONAL REPRESSOR PURR-RELATED"/>
    <property type="match status" value="1"/>
</dbReference>
<dbReference type="InterPro" id="IPR046335">
    <property type="entry name" value="LacI/GalR-like_sensor"/>
</dbReference>
<dbReference type="Gene3D" id="1.10.10.10">
    <property type="entry name" value="Winged helix-like DNA-binding domain superfamily/Winged helix DNA-binding domain"/>
    <property type="match status" value="1"/>
</dbReference>
<dbReference type="InterPro" id="IPR036390">
    <property type="entry name" value="WH_DNA-bd_sf"/>
</dbReference>
<evidence type="ECO:0000313" key="7">
    <source>
        <dbReference type="Proteomes" id="UP001575105"/>
    </source>
</evidence>
<keyword evidence="2" id="KW-0805">Transcription regulation</keyword>
<evidence type="ECO:0000256" key="1">
    <source>
        <dbReference type="ARBA" id="ARBA00022491"/>
    </source>
</evidence>
<evidence type="ECO:0000313" key="6">
    <source>
        <dbReference type="EMBL" id="MFA9476980.1"/>
    </source>
</evidence>
<gene>
    <name evidence="6" type="ORF">ACERK3_01610</name>
</gene>
<dbReference type="InterPro" id="IPR028082">
    <property type="entry name" value="Peripla_BP_I"/>
</dbReference>
<dbReference type="EMBL" id="JBGUBD010000001">
    <property type="protein sequence ID" value="MFA9476980.1"/>
    <property type="molecule type" value="Genomic_DNA"/>
</dbReference>
<dbReference type="Gene3D" id="3.40.50.2300">
    <property type="match status" value="2"/>
</dbReference>
<accession>A0ABV4U1D4</accession>
<comment type="caution">
    <text evidence="6">The sequence shown here is derived from an EMBL/GenBank/DDBJ whole genome shotgun (WGS) entry which is preliminary data.</text>
</comment>
<keyword evidence="7" id="KW-1185">Reference proteome</keyword>
<dbReference type="SUPFAM" id="SSF46785">
    <property type="entry name" value="Winged helix' DNA-binding domain"/>
    <property type="match status" value="1"/>
</dbReference>
<protein>
    <submittedName>
        <fullName evidence="6">Substrate-binding domain-containing protein</fullName>
    </submittedName>
</protein>
<dbReference type="InterPro" id="IPR036388">
    <property type="entry name" value="WH-like_DNA-bd_sf"/>
</dbReference>
<dbReference type="PANTHER" id="PTHR30146">
    <property type="entry name" value="LACI-RELATED TRANSCRIPTIONAL REPRESSOR"/>
    <property type="match status" value="1"/>
</dbReference>
<name>A0ABV4U1D4_9BACT</name>
<evidence type="ECO:0000256" key="3">
    <source>
        <dbReference type="ARBA" id="ARBA00023125"/>
    </source>
</evidence>
<reference evidence="6 7" key="1">
    <citation type="submission" date="2024-08" db="EMBL/GenBank/DDBJ databases">
        <title>Whole-genome sequencing of halo(alkali)philic microorganisms from hypersaline lakes.</title>
        <authorList>
            <person name="Sorokin D.Y."/>
            <person name="Merkel A.Y."/>
            <person name="Messina E."/>
            <person name="Yakimov M."/>
        </authorList>
    </citation>
    <scope>NUCLEOTIDE SEQUENCE [LARGE SCALE GENOMIC DNA]</scope>
    <source>
        <strain evidence="6 7">AB-hyl4</strain>
    </source>
</reference>
<feature type="domain" description="HTH gntR-type" evidence="5">
    <location>
        <begin position="1"/>
        <end position="68"/>
    </location>
</feature>